<accession>A0A6A6ACT9</accession>
<gene>
    <name evidence="2" type="ORF">P153DRAFT_385938</name>
</gene>
<dbReference type="EMBL" id="ML977507">
    <property type="protein sequence ID" value="KAF2128728.1"/>
    <property type="molecule type" value="Genomic_DNA"/>
</dbReference>
<dbReference type="AlphaFoldDB" id="A0A6A6ACT9"/>
<proteinExistence type="predicted"/>
<name>A0A6A6ACT9_9PLEO</name>
<dbReference type="GeneID" id="54410907"/>
<keyword evidence="3" id="KW-1185">Reference proteome</keyword>
<evidence type="ECO:0000313" key="3">
    <source>
        <dbReference type="Proteomes" id="UP000799771"/>
    </source>
</evidence>
<feature type="compositionally biased region" description="Pro residues" evidence="1">
    <location>
        <begin position="57"/>
        <end position="66"/>
    </location>
</feature>
<protein>
    <submittedName>
        <fullName evidence="2">Uncharacterized protein</fullName>
    </submittedName>
</protein>
<reference evidence="2" key="1">
    <citation type="journal article" date="2020" name="Stud. Mycol.">
        <title>101 Dothideomycetes genomes: a test case for predicting lifestyles and emergence of pathogens.</title>
        <authorList>
            <person name="Haridas S."/>
            <person name="Albert R."/>
            <person name="Binder M."/>
            <person name="Bloem J."/>
            <person name="Labutti K."/>
            <person name="Salamov A."/>
            <person name="Andreopoulos B."/>
            <person name="Baker S."/>
            <person name="Barry K."/>
            <person name="Bills G."/>
            <person name="Bluhm B."/>
            <person name="Cannon C."/>
            <person name="Castanera R."/>
            <person name="Culley D."/>
            <person name="Daum C."/>
            <person name="Ezra D."/>
            <person name="Gonzalez J."/>
            <person name="Henrissat B."/>
            <person name="Kuo A."/>
            <person name="Liang C."/>
            <person name="Lipzen A."/>
            <person name="Lutzoni F."/>
            <person name="Magnuson J."/>
            <person name="Mondo S."/>
            <person name="Nolan M."/>
            <person name="Ohm R."/>
            <person name="Pangilinan J."/>
            <person name="Park H.-J."/>
            <person name="Ramirez L."/>
            <person name="Alfaro M."/>
            <person name="Sun H."/>
            <person name="Tritt A."/>
            <person name="Yoshinaga Y."/>
            <person name="Zwiers L.-H."/>
            <person name="Turgeon B."/>
            <person name="Goodwin S."/>
            <person name="Spatafora J."/>
            <person name="Crous P."/>
            <person name="Grigoriev I."/>
        </authorList>
    </citation>
    <scope>NUCLEOTIDE SEQUENCE</scope>
    <source>
        <strain evidence="2">CBS 119687</strain>
    </source>
</reference>
<evidence type="ECO:0000313" key="2">
    <source>
        <dbReference type="EMBL" id="KAF2128728.1"/>
    </source>
</evidence>
<feature type="region of interest" description="Disordered" evidence="1">
    <location>
        <begin position="21"/>
        <end position="79"/>
    </location>
</feature>
<dbReference type="Proteomes" id="UP000799771">
    <property type="component" value="Unassembled WGS sequence"/>
</dbReference>
<feature type="compositionally biased region" description="Polar residues" evidence="1">
    <location>
        <begin position="29"/>
        <end position="43"/>
    </location>
</feature>
<dbReference type="RefSeq" id="XP_033523117.1">
    <property type="nucleotide sequence ID" value="XM_033670475.1"/>
</dbReference>
<sequence>MHGLESVFALYRPWLHALQPSANPVEPRQTPSSLVKPRQTSPAAVSGVLLQSHPASTAPPTPPATPLPASHRLAKAARTARRDWTPPCTLCVAPPLPILAAIQSAQGLLSRFRRPLDEPSSVSSRQLRKG</sequence>
<evidence type="ECO:0000256" key="1">
    <source>
        <dbReference type="SAM" id="MobiDB-lite"/>
    </source>
</evidence>
<organism evidence="2 3">
    <name type="scientific">Dothidotthia symphoricarpi CBS 119687</name>
    <dbReference type="NCBI Taxonomy" id="1392245"/>
    <lineage>
        <taxon>Eukaryota</taxon>
        <taxon>Fungi</taxon>
        <taxon>Dikarya</taxon>
        <taxon>Ascomycota</taxon>
        <taxon>Pezizomycotina</taxon>
        <taxon>Dothideomycetes</taxon>
        <taxon>Pleosporomycetidae</taxon>
        <taxon>Pleosporales</taxon>
        <taxon>Dothidotthiaceae</taxon>
        <taxon>Dothidotthia</taxon>
    </lineage>
</organism>